<evidence type="ECO:0000313" key="2">
    <source>
        <dbReference type="EMBL" id="KAL2065266.1"/>
    </source>
</evidence>
<keyword evidence="3" id="KW-1185">Reference proteome</keyword>
<feature type="region of interest" description="Disordered" evidence="1">
    <location>
        <begin position="47"/>
        <end position="71"/>
    </location>
</feature>
<protein>
    <submittedName>
        <fullName evidence="2">Uncharacterized protein</fullName>
    </submittedName>
</protein>
<proteinExistence type="predicted"/>
<evidence type="ECO:0000313" key="3">
    <source>
        <dbReference type="Proteomes" id="UP001595075"/>
    </source>
</evidence>
<organism evidence="2 3">
    <name type="scientific">Oculimacula yallundae</name>
    <dbReference type="NCBI Taxonomy" id="86028"/>
    <lineage>
        <taxon>Eukaryota</taxon>
        <taxon>Fungi</taxon>
        <taxon>Dikarya</taxon>
        <taxon>Ascomycota</taxon>
        <taxon>Pezizomycotina</taxon>
        <taxon>Leotiomycetes</taxon>
        <taxon>Helotiales</taxon>
        <taxon>Ploettnerulaceae</taxon>
        <taxon>Oculimacula</taxon>
    </lineage>
</organism>
<gene>
    <name evidence="2" type="ORF">VTL71DRAFT_2935</name>
</gene>
<name>A0ABR4C7H5_9HELO</name>
<evidence type="ECO:0000256" key="1">
    <source>
        <dbReference type="SAM" id="MobiDB-lite"/>
    </source>
</evidence>
<dbReference type="EMBL" id="JAZHXI010000012">
    <property type="protein sequence ID" value="KAL2065266.1"/>
    <property type="molecule type" value="Genomic_DNA"/>
</dbReference>
<reference evidence="2 3" key="1">
    <citation type="journal article" date="2024" name="Commun. Biol.">
        <title>Comparative genomic analysis of thermophilic fungi reveals convergent evolutionary adaptations and gene losses.</title>
        <authorList>
            <person name="Steindorff A.S."/>
            <person name="Aguilar-Pontes M.V."/>
            <person name="Robinson A.J."/>
            <person name="Andreopoulos B."/>
            <person name="LaButti K."/>
            <person name="Kuo A."/>
            <person name="Mondo S."/>
            <person name="Riley R."/>
            <person name="Otillar R."/>
            <person name="Haridas S."/>
            <person name="Lipzen A."/>
            <person name="Grimwood J."/>
            <person name="Schmutz J."/>
            <person name="Clum A."/>
            <person name="Reid I.D."/>
            <person name="Moisan M.C."/>
            <person name="Butler G."/>
            <person name="Nguyen T.T.M."/>
            <person name="Dewar K."/>
            <person name="Conant G."/>
            <person name="Drula E."/>
            <person name="Henrissat B."/>
            <person name="Hansel C."/>
            <person name="Singer S."/>
            <person name="Hutchinson M.I."/>
            <person name="de Vries R.P."/>
            <person name="Natvig D.O."/>
            <person name="Powell A.J."/>
            <person name="Tsang A."/>
            <person name="Grigoriev I.V."/>
        </authorList>
    </citation>
    <scope>NUCLEOTIDE SEQUENCE [LARGE SCALE GENOMIC DNA]</scope>
    <source>
        <strain evidence="2 3">CBS 494.80</strain>
    </source>
</reference>
<feature type="compositionally biased region" description="Basic and acidic residues" evidence="1">
    <location>
        <begin position="47"/>
        <end position="59"/>
    </location>
</feature>
<sequence length="71" mass="8426">MECVDVQSRCCMISRIGEGCCLLVDVREKMKREKEKKEGFKLKYKRRGEERRGEKRNTSRIDYVSSDPLTH</sequence>
<comment type="caution">
    <text evidence="2">The sequence shown here is derived from an EMBL/GenBank/DDBJ whole genome shotgun (WGS) entry which is preliminary data.</text>
</comment>
<dbReference type="Proteomes" id="UP001595075">
    <property type="component" value="Unassembled WGS sequence"/>
</dbReference>
<accession>A0ABR4C7H5</accession>